<feature type="region of interest" description="Disordered" evidence="2">
    <location>
        <begin position="89"/>
        <end position="108"/>
    </location>
</feature>
<evidence type="ECO:0000256" key="2">
    <source>
        <dbReference type="SAM" id="MobiDB-lite"/>
    </source>
</evidence>
<evidence type="ECO:0000313" key="3">
    <source>
        <dbReference type="EMBL" id="OWP61535.1"/>
    </source>
</evidence>
<name>A0A246FIS9_9BACT</name>
<evidence type="ECO:0000313" key="4">
    <source>
        <dbReference type="Proteomes" id="UP000197277"/>
    </source>
</evidence>
<evidence type="ECO:0000256" key="1">
    <source>
        <dbReference type="SAM" id="Coils"/>
    </source>
</evidence>
<accession>A0A246FIS9</accession>
<comment type="caution">
    <text evidence="3">The sequence shown here is derived from an EMBL/GenBank/DDBJ whole genome shotgun (WGS) entry which is preliminary data.</text>
</comment>
<reference evidence="3 4" key="1">
    <citation type="submission" date="2017-06" db="EMBL/GenBank/DDBJ databases">
        <title>Hymenobacter amundsenii sp. nov. isolated from regoliths in Antarctica.</title>
        <authorList>
            <person name="Sedlacek I."/>
            <person name="Kralova S."/>
            <person name="Pantucek R."/>
            <person name="Svec P."/>
            <person name="Holochova P."/>
            <person name="Stankova E."/>
            <person name="Vrbovska V."/>
            <person name="Busse H.-J."/>
        </authorList>
    </citation>
    <scope>NUCLEOTIDE SEQUENCE [LARGE SCALE GENOMIC DNA]</scope>
    <source>
        <strain evidence="3 4">CCM 8682</strain>
    </source>
</reference>
<organism evidence="3 4">
    <name type="scientific">Hymenobacter amundsenii</name>
    <dbReference type="NCBI Taxonomy" id="2006685"/>
    <lineage>
        <taxon>Bacteria</taxon>
        <taxon>Pseudomonadati</taxon>
        <taxon>Bacteroidota</taxon>
        <taxon>Cytophagia</taxon>
        <taxon>Cytophagales</taxon>
        <taxon>Hymenobacteraceae</taxon>
        <taxon>Hymenobacter</taxon>
    </lineage>
</organism>
<dbReference type="AlphaFoldDB" id="A0A246FIS9"/>
<proteinExistence type="predicted"/>
<protein>
    <submittedName>
        <fullName evidence="3">Uncharacterized protein</fullName>
    </submittedName>
</protein>
<dbReference type="EMBL" id="NIRR01000057">
    <property type="protein sequence ID" value="OWP61535.1"/>
    <property type="molecule type" value="Genomic_DNA"/>
</dbReference>
<dbReference type="RefSeq" id="WP_088466018.1">
    <property type="nucleotide sequence ID" value="NZ_NIRR01000057.1"/>
</dbReference>
<keyword evidence="4" id="KW-1185">Reference proteome</keyword>
<dbReference type="Proteomes" id="UP000197277">
    <property type="component" value="Unassembled WGS sequence"/>
</dbReference>
<keyword evidence="1" id="KW-0175">Coiled coil</keyword>
<sequence>MWYSKQLRQIRRARKVARAQQHQLLALELDGIVAITMHSVTQALTVAVERAAGAQVVDTLREALRERRQALKTEAQQLRQDWQESEALRVRKKPLRSDQALGGNTSAA</sequence>
<gene>
    <name evidence="3" type="ORF">CDA63_18910</name>
</gene>
<dbReference type="OrthoDB" id="887005at2"/>
<feature type="coiled-coil region" evidence="1">
    <location>
        <begin position="61"/>
        <end position="88"/>
    </location>
</feature>